<dbReference type="PANTHER" id="PTHR30126">
    <property type="entry name" value="HTH-TYPE TRANSCRIPTIONAL REGULATOR"/>
    <property type="match status" value="1"/>
</dbReference>
<dbReference type="AlphaFoldDB" id="A0A4R5DIJ2"/>
<dbReference type="FunFam" id="1.10.10.10:FF:000001">
    <property type="entry name" value="LysR family transcriptional regulator"/>
    <property type="match status" value="1"/>
</dbReference>
<dbReference type="OrthoDB" id="9785745at2"/>
<evidence type="ECO:0000259" key="5">
    <source>
        <dbReference type="PROSITE" id="PS50931"/>
    </source>
</evidence>
<name>A0A4R5DIJ2_9BACT</name>
<evidence type="ECO:0000313" key="7">
    <source>
        <dbReference type="Proteomes" id="UP000294850"/>
    </source>
</evidence>
<evidence type="ECO:0000313" key="6">
    <source>
        <dbReference type="EMBL" id="TDE11761.1"/>
    </source>
</evidence>
<dbReference type="Proteomes" id="UP000294850">
    <property type="component" value="Unassembled WGS sequence"/>
</dbReference>
<organism evidence="6 7">
    <name type="scientific">Dyadobacter psychrotolerans</name>
    <dbReference type="NCBI Taxonomy" id="2541721"/>
    <lineage>
        <taxon>Bacteria</taxon>
        <taxon>Pseudomonadati</taxon>
        <taxon>Bacteroidota</taxon>
        <taxon>Cytophagia</taxon>
        <taxon>Cytophagales</taxon>
        <taxon>Spirosomataceae</taxon>
        <taxon>Dyadobacter</taxon>
    </lineage>
</organism>
<evidence type="ECO:0000256" key="1">
    <source>
        <dbReference type="ARBA" id="ARBA00009437"/>
    </source>
</evidence>
<dbReference type="SUPFAM" id="SSF53850">
    <property type="entry name" value="Periplasmic binding protein-like II"/>
    <property type="match status" value="1"/>
</dbReference>
<dbReference type="InterPro" id="IPR005119">
    <property type="entry name" value="LysR_subst-bd"/>
</dbReference>
<dbReference type="Gene3D" id="1.10.10.10">
    <property type="entry name" value="Winged helix-like DNA-binding domain superfamily/Winged helix DNA-binding domain"/>
    <property type="match status" value="1"/>
</dbReference>
<dbReference type="SUPFAM" id="SSF46785">
    <property type="entry name" value="Winged helix' DNA-binding domain"/>
    <property type="match status" value="1"/>
</dbReference>
<protein>
    <submittedName>
        <fullName evidence="6">LysR family transcriptional regulator</fullName>
    </submittedName>
</protein>
<dbReference type="PANTHER" id="PTHR30126:SF39">
    <property type="entry name" value="HTH-TYPE TRANSCRIPTIONAL REGULATOR CYSL"/>
    <property type="match status" value="1"/>
</dbReference>
<dbReference type="Pfam" id="PF00126">
    <property type="entry name" value="HTH_1"/>
    <property type="match status" value="1"/>
</dbReference>
<evidence type="ECO:0000256" key="4">
    <source>
        <dbReference type="ARBA" id="ARBA00023163"/>
    </source>
</evidence>
<dbReference type="GO" id="GO:0003700">
    <property type="term" value="F:DNA-binding transcription factor activity"/>
    <property type="evidence" value="ECO:0007669"/>
    <property type="project" value="InterPro"/>
</dbReference>
<evidence type="ECO:0000256" key="2">
    <source>
        <dbReference type="ARBA" id="ARBA00023015"/>
    </source>
</evidence>
<dbReference type="GO" id="GO:0000976">
    <property type="term" value="F:transcription cis-regulatory region binding"/>
    <property type="evidence" value="ECO:0007669"/>
    <property type="project" value="TreeGrafter"/>
</dbReference>
<dbReference type="InterPro" id="IPR000847">
    <property type="entry name" value="LysR_HTH_N"/>
</dbReference>
<evidence type="ECO:0000256" key="3">
    <source>
        <dbReference type="ARBA" id="ARBA00023125"/>
    </source>
</evidence>
<sequence>MLDFRLKVFHTVAQTLNFNRAAEQLNISQPAVTKHIKELEQLYHTTFFDRSRKQIVLTKPGEILLQHAHLIFEQYQKLEFDLNLLQNKTDGILHIGASTTIAQYVIPAYLAYFHERFPEIKIELTNGNSLVIENLLEEKRIDLGLVEGAVHHMDLKYVPFLKDEIVLVTRSKNNTFKKRTIESSELSRLPLLTREAGSGTTEIIEDHLPAIGLTNRDLNIHMQLGSTESIKNYLACSDTFAFLSIYSVKQELADDRLTIVEVDGLNIGRTFSFVYRQGQPSPLSKLFMKFTSIKRL</sequence>
<dbReference type="EMBL" id="SMFL01000011">
    <property type="protein sequence ID" value="TDE11761.1"/>
    <property type="molecule type" value="Genomic_DNA"/>
</dbReference>
<dbReference type="PRINTS" id="PR00039">
    <property type="entry name" value="HTHLYSR"/>
</dbReference>
<feature type="domain" description="HTH lysR-type" evidence="5">
    <location>
        <begin position="1"/>
        <end position="58"/>
    </location>
</feature>
<keyword evidence="7" id="KW-1185">Reference proteome</keyword>
<keyword evidence="2" id="KW-0805">Transcription regulation</keyword>
<keyword evidence="3" id="KW-0238">DNA-binding</keyword>
<proteinExistence type="inferred from homology"/>
<gene>
    <name evidence="6" type="ORF">E0F88_24520</name>
</gene>
<dbReference type="Gene3D" id="3.40.190.10">
    <property type="entry name" value="Periplasmic binding protein-like II"/>
    <property type="match status" value="2"/>
</dbReference>
<accession>A0A4R5DIJ2</accession>
<dbReference type="InterPro" id="IPR036390">
    <property type="entry name" value="WH_DNA-bd_sf"/>
</dbReference>
<dbReference type="PROSITE" id="PS50931">
    <property type="entry name" value="HTH_LYSR"/>
    <property type="match status" value="1"/>
</dbReference>
<comment type="similarity">
    <text evidence="1">Belongs to the LysR transcriptional regulatory family.</text>
</comment>
<reference evidence="6 7" key="1">
    <citation type="submission" date="2019-03" db="EMBL/GenBank/DDBJ databases">
        <title>Dyadobacter AR-3-6 sp. nov., isolated from arctic soil.</title>
        <authorList>
            <person name="Chaudhary D.K."/>
        </authorList>
    </citation>
    <scope>NUCLEOTIDE SEQUENCE [LARGE SCALE GENOMIC DNA]</scope>
    <source>
        <strain evidence="6 7">AR-3-6</strain>
    </source>
</reference>
<keyword evidence="4" id="KW-0804">Transcription</keyword>
<dbReference type="Pfam" id="PF03466">
    <property type="entry name" value="LysR_substrate"/>
    <property type="match status" value="1"/>
</dbReference>
<comment type="caution">
    <text evidence="6">The sequence shown here is derived from an EMBL/GenBank/DDBJ whole genome shotgun (WGS) entry which is preliminary data.</text>
</comment>
<dbReference type="InterPro" id="IPR036388">
    <property type="entry name" value="WH-like_DNA-bd_sf"/>
</dbReference>